<evidence type="ECO:0000313" key="2">
    <source>
        <dbReference type="EMBL" id="WFT75445.1"/>
    </source>
</evidence>
<dbReference type="EMBL" id="CP121671">
    <property type="protein sequence ID" value="WFT75445.1"/>
    <property type="molecule type" value="Genomic_DNA"/>
</dbReference>
<dbReference type="RefSeq" id="WP_283077411.1">
    <property type="nucleotide sequence ID" value="NZ_CP121671.1"/>
</dbReference>
<proteinExistence type="predicted"/>
<dbReference type="InterPro" id="IPR041657">
    <property type="entry name" value="HTH_17"/>
</dbReference>
<reference evidence="2 3" key="1">
    <citation type="submission" date="2023-04" db="EMBL/GenBank/DDBJ databases">
        <title>Genome sequence of Halobacillus naozhouensis KACC 21980.</title>
        <authorList>
            <person name="Kim S."/>
            <person name="Heo J."/>
            <person name="Kwon S.-W."/>
        </authorList>
    </citation>
    <scope>NUCLEOTIDE SEQUENCE [LARGE SCALE GENOMIC DNA]</scope>
    <source>
        <strain evidence="2 3">KCTC 13234</strain>
    </source>
</reference>
<accession>A0ABY8IZE8</accession>
<name>A0ABY8IZE8_9BACI</name>
<dbReference type="Pfam" id="PF12728">
    <property type="entry name" value="HTH_17"/>
    <property type="match status" value="1"/>
</dbReference>
<protein>
    <submittedName>
        <fullName evidence="2">Excisionase family DNA-binding protein</fullName>
    </submittedName>
</protein>
<dbReference type="NCBIfam" id="TIGR01764">
    <property type="entry name" value="excise"/>
    <property type="match status" value="1"/>
</dbReference>
<keyword evidence="2" id="KW-0238">DNA-binding</keyword>
<dbReference type="Proteomes" id="UP001221597">
    <property type="component" value="Chromosome"/>
</dbReference>
<dbReference type="GO" id="GO:0003677">
    <property type="term" value="F:DNA binding"/>
    <property type="evidence" value="ECO:0007669"/>
    <property type="project" value="UniProtKB-KW"/>
</dbReference>
<gene>
    <name evidence="2" type="ORF">P9989_03335</name>
</gene>
<sequence>MYLTIQQTAEYLDVPYSYIESLIRDKRIRAVHDGTSYMINSSQFDTYFDQVEKYRLMLQEYLSEPLPPDPDIKDED</sequence>
<keyword evidence="3" id="KW-1185">Reference proteome</keyword>
<organism evidence="2 3">
    <name type="scientific">Halobacillus naozhouensis</name>
    <dbReference type="NCBI Taxonomy" id="554880"/>
    <lineage>
        <taxon>Bacteria</taxon>
        <taxon>Bacillati</taxon>
        <taxon>Bacillota</taxon>
        <taxon>Bacilli</taxon>
        <taxon>Bacillales</taxon>
        <taxon>Bacillaceae</taxon>
        <taxon>Halobacillus</taxon>
    </lineage>
</organism>
<evidence type="ECO:0000313" key="3">
    <source>
        <dbReference type="Proteomes" id="UP001221597"/>
    </source>
</evidence>
<dbReference type="InterPro" id="IPR010093">
    <property type="entry name" value="SinI_DNA-bd"/>
</dbReference>
<evidence type="ECO:0000259" key="1">
    <source>
        <dbReference type="Pfam" id="PF12728"/>
    </source>
</evidence>
<feature type="domain" description="Helix-turn-helix" evidence="1">
    <location>
        <begin position="2"/>
        <end position="50"/>
    </location>
</feature>